<protein>
    <submittedName>
        <fullName evidence="1">Uncharacterized protein</fullName>
    </submittedName>
</protein>
<reference evidence="1" key="1">
    <citation type="submission" date="2022-04" db="EMBL/GenBank/DDBJ databases">
        <title>Jade perch genome.</title>
        <authorList>
            <person name="Chao B."/>
        </authorList>
    </citation>
    <scope>NUCLEOTIDE SEQUENCE</scope>
    <source>
        <strain evidence="1">CB-2022</strain>
    </source>
</reference>
<gene>
    <name evidence="1" type="ORF">L3Q82_018960</name>
</gene>
<accession>A0ACB8VFU8</accession>
<sequence length="296" mass="33213">MTATRGQTQDILEGQHFTEYPGELQIKRDLEGAAGVLGDGLEIVGLTSTHSLGSGTQLLERGWTLHYWSCPGKRRLRTEVDSSISQAKVTEVVRKLLGGKVLGVLCEYGVRGPLLRAVRSLYDRSRSLVSHCRQISKRSQSPEGVQFGNHRISSQLFADGVVLLVSSSQDLQHVLGRFAAECEVAGMRISTSKSEAMVHNRKRVACPLRVGGEILPQMEEFKYLRVLFMSEGKMEREIDSCLWNLTPHRGWDLTFITTKSAEEKEMDRYLSTMNCDGREQVFKRGLCLMSFFCPHS</sequence>
<dbReference type="Proteomes" id="UP000831701">
    <property type="component" value="Chromosome 22"/>
</dbReference>
<organism evidence="1 2">
    <name type="scientific">Scortum barcoo</name>
    <name type="common">barcoo grunter</name>
    <dbReference type="NCBI Taxonomy" id="214431"/>
    <lineage>
        <taxon>Eukaryota</taxon>
        <taxon>Metazoa</taxon>
        <taxon>Chordata</taxon>
        <taxon>Craniata</taxon>
        <taxon>Vertebrata</taxon>
        <taxon>Euteleostomi</taxon>
        <taxon>Actinopterygii</taxon>
        <taxon>Neopterygii</taxon>
        <taxon>Teleostei</taxon>
        <taxon>Neoteleostei</taxon>
        <taxon>Acanthomorphata</taxon>
        <taxon>Eupercaria</taxon>
        <taxon>Centrarchiformes</taxon>
        <taxon>Terapontoidei</taxon>
        <taxon>Terapontidae</taxon>
        <taxon>Scortum</taxon>
    </lineage>
</organism>
<feature type="non-terminal residue" evidence="1">
    <location>
        <position position="296"/>
    </location>
</feature>
<name>A0ACB8VFU8_9TELE</name>
<comment type="caution">
    <text evidence="1">The sequence shown here is derived from an EMBL/GenBank/DDBJ whole genome shotgun (WGS) entry which is preliminary data.</text>
</comment>
<keyword evidence="2" id="KW-1185">Reference proteome</keyword>
<dbReference type="EMBL" id="CM041552">
    <property type="protein sequence ID" value="KAI3354439.1"/>
    <property type="molecule type" value="Genomic_DNA"/>
</dbReference>
<proteinExistence type="predicted"/>
<evidence type="ECO:0000313" key="1">
    <source>
        <dbReference type="EMBL" id="KAI3354439.1"/>
    </source>
</evidence>
<evidence type="ECO:0000313" key="2">
    <source>
        <dbReference type="Proteomes" id="UP000831701"/>
    </source>
</evidence>